<keyword evidence="2" id="KW-1185">Reference proteome</keyword>
<reference evidence="1" key="1">
    <citation type="submission" date="2022-11" db="EMBL/GenBank/DDBJ databases">
        <authorList>
            <person name="Petersen C."/>
        </authorList>
    </citation>
    <scope>NUCLEOTIDE SEQUENCE</scope>
    <source>
        <strain evidence="1">IBT 26290</strain>
    </source>
</reference>
<protein>
    <submittedName>
        <fullName evidence="1">Uncharacterized protein</fullName>
    </submittedName>
</protein>
<dbReference type="EMBL" id="JAPQKN010000004">
    <property type="protein sequence ID" value="KAJ5159839.1"/>
    <property type="molecule type" value="Genomic_DNA"/>
</dbReference>
<organism evidence="1 2">
    <name type="scientific">Penicillium canariense</name>
    <dbReference type="NCBI Taxonomy" id="189055"/>
    <lineage>
        <taxon>Eukaryota</taxon>
        <taxon>Fungi</taxon>
        <taxon>Dikarya</taxon>
        <taxon>Ascomycota</taxon>
        <taxon>Pezizomycotina</taxon>
        <taxon>Eurotiomycetes</taxon>
        <taxon>Eurotiomycetidae</taxon>
        <taxon>Eurotiales</taxon>
        <taxon>Aspergillaceae</taxon>
        <taxon>Penicillium</taxon>
    </lineage>
</organism>
<dbReference type="RefSeq" id="XP_056541397.1">
    <property type="nucleotide sequence ID" value="XM_056688968.1"/>
</dbReference>
<name>A0A9W9HVK5_9EURO</name>
<evidence type="ECO:0000313" key="1">
    <source>
        <dbReference type="EMBL" id="KAJ5159839.1"/>
    </source>
</evidence>
<proteinExistence type="predicted"/>
<sequence>MSQHSLRDVLINNVKDRKIIVWDELQVPPNMESDTDQWVGYFQPLVQISGHFSSYWARPRERPDTVLLVTLWRNMSKLRGFEDTPGAQLFWENLASKGILRIASHETVVHSNWFNCLKGSFIQLFWVYFPASIDEDQLAQITKSKGILPPAMGFSVPRKDFLLTHIPAKIWANQTKTVNEQETQLMLWPHFWQNEEKAEFRNIHKGRTIRSPTVREEFVTELEYMNPVAWKEEFCTFTCFPLDRENR</sequence>
<evidence type="ECO:0000313" key="2">
    <source>
        <dbReference type="Proteomes" id="UP001149163"/>
    </source>
</evidence>
<gene>
    <name evidence="1" type="ORF">N7482_006843</name>
</gene>
<comment type="caution">
    <text evidence="1">The sequence shown here is derived from an EMBL/GenBank/DDBJ whole genome shotgun (WGS) entry which is preliminary data.</text>
</comment>
<dbReference type="Proteomes" id="UP001149163">
    <property type="component" value="Unassembled WGS sequence"/>
</dbReference>
<accession>A0A9W9HVK5</accession>
<dbReference type="SUPFAM" id="SSF54909">
    <property type="entry name" value="Dimeric alpha+beta barrel"/>
    <property type="match status" value="1"/>
</dbReference>
<dbReference type="InterPro" id="IPR011008">
    <property type="entry name" value="Dimeric_a/b-barrel"/>
</dbReference>
<reference evidence="1" key="2">
    <citation type="journal article" date="2023" name="IMA Fungus">
        <title>Comparative genomic study of the Penicillium genus elucidates a diverse pangenome and 15 lateral gene transfer events.</title>
        <authorList>
            <person name="Petersen C."/>
            <person name="Sorensen T."/>
            <person name="Nielsen M.R."/>
            <person name="Sondergaard T.E."/>
            <person name="Sorensen J.L."/>
            <person name="Fitzpatrick D.A."/>
            <person name="Frisvad J.C."/>
            <person name="Nielsen K.L."/>
        </authorList>
    </citation>
    <scope>NUCLEOTIDE SEQUENCE</scope>
    <source>
        <strain evidence="1">IBT 26290</strain>
    </source>
</reference>
<dbReference type="OrthoDB" id="3450712at2759"/>
<dbReference type="GeneID" id="81428144"/>
<dbReference type="AlphaFoldDB" id="A0A9W9HVK5"/>